<organism evidence="3 4">
    <name type="scientific">Oidiodendron maius (strain Zn)</name>
    <dbReference type="NCBI Taxonomy" id="913774"/>
    <lineage>
        <taxon>Eukaryota</taxon>
        <taxon>Fungi</taxon>
        <taxon>Dikarya</taxon>
        <taxon>Ascomycota</taxon>
        <taxon>Pezizomycotina</taxon>
        <taxon>Leotiomycetes</taxon>
        <taxon>Leotiomycetes incertae sedis</taxon>
        <taxon>Myxotrichaceae</taxon>
        <taxon>Oidiodendron</taxon>
    </lineage>
</organism>
<name>A0A0C3GV50_OIDMZ</name>
<feature type="compositionally biased region" description="Basic and acidic residues" evidence="1">
    <location>
        <begin position="126"/>
        <end position="140"/>
    </location>
</feature>
<dbReference type="InParanoid" id="A0A0C3GV50"/>
<feature type="compositionally biased region" description="Basic residues" evidence="1">
    <location>
        <begin position="53"/>
        <end position="64"/>
    </location>
</feature>
<proteinExistence type="predicted"/>
<dbReference type="EMBL" id="KN832888">
    <property type="protein sequence ID" value="KIM95119.1"/>
    <property type="molecule type" value="Genomic_DNA"/>
</dbReference>
<dbReference type="InterPro" id="IPR054505">
    <property type="entry name" value="Myb_DNA-bind_8"/>
</dbReference>
<feature type="domain" description="Myb-like DNA-binding" evidence="2">
    <location>
        <begin position="13"/>
        <end position="56"/>
    </location>
</feature>
<gene>
    <name evidence="3" type="ORF">OIDMADRAFT_34524</name>
</gene>
<dbReference type="AlphaFoldDB" id="A0A0C3GV50"/>
<evidence type="ECO:0000313" key="4">
    <source>
        <dbReference type="Proteomes" id="UP000054321"/>
    </source>
</evidence>
<dbReference type="Proteomes" id="UP000054321">
    <property type="component" value="Unassembled WGS sequence"/>
</dbReference>
<dbReference type="Pfam" id="PF22980">
    <property type="entry name" value="Myb_DNA-bind_8"/>
    <property type="match status" value="1"/>
</dbReference>
<reference evidence="3 4" key="1">
    <citation type="submission" date="2014-04" db="EMBL/GenBank/DDBJ databases">
        <authorList>
            <consortium name="DOE Joint Genome Institute"/>
            <person name="Kuo A."/>
            <person name="Martino E."/>
            <person name="Perotto S."/>
            <person name="Kohler A."/>
            <person name="Nagy L.G."/>
            <person name="Floudas D."/>
            <person name="Copeland A."/>
            <person name="Barry K.W."/>
            <person name="Cichocki N."/>
            <person name="Veneault-Fourrey C."/>
            <person name="LaButti K."/>
            <person name="Lindquist E.A."/>
            <person name="Lipzen A."/>
            <person name="Lundell T."/>
            <person name="Morin E."/>
            <person name="Murat C."/>
            <person name="Sun H."/>
            <person name="Tunlid A."/>
            <person name="Henrissat B."/>
            <person name="Grigoriev I.V."/>
            <person name="Hibbett D.S."/>
            <person name="Martin F."/>
            <person name="Nordberg H.P."/>
            <person name="Cantor M.N."/>
            <person name="Hua S.X."/>
        </authorList>
    </citation>
    <scope>NUCLEOTIDE SEQUENCE [LARGE SCALE GENOMIC DNA]</scope>
    <source>
        <strain evidence="3 4">Zn</strain>
    </source>
</reference>
<sequence>MSVSGDVEELTPNEVLLKAVLDNSTIAINWEDVTKALGLEKIGAAQKRWSRFKLKLGHSSRKGKPAPSTPKKTQTKGAKAPAKKRDANEMSEEVGQSFVGKAMKKKMKLDTKGSNETGDDDEQVEDGGREAKNEISQGKEDYDDGDDSDGSN</sequence>
<keyword evidence="4" id="KW-1185">Reference proteome</keyword>
<feature type="compositionally biased region" description="Acidic residues" evidence="1">
    <location>
        <begin position="141"/>
        <end position="152"/>
    </location>
</feature>
<evidence type="ECO:0000313" key="3">
    <source>
        <dbReference type="EMBL" id="KIM95119.1"/>
    </source>
</evidence>
<protein>
    <recommendedName>
        <fullName evidence="2">Myb-like DNA-binding domain-containing protein</fullName>
    </recommendedName>
</protein>
<accession>A0A0C3GV50</accession>
<reference evidence="4" key="2">
    <citation type="submission" date="2015-01" db="EMBL/GenBank/DDBJ databases">
        <title>Evolutionary Origins and Diversification of the Mycorrhizal Mutualists.</title>
        <authorList>
            <consortium name="DOE Joint Genome Institute"/>
            <consortium name="Mycorrhizal Genomics Consortium"/>
            <person name="Kohler A."/>
            <person name="Kuo A."/>
            <person name="Nagy L.G."/>
            <person name="Floudas D."/>
            <person name="Copeland A."/>
            <person name="Barry K.W."/>
            <person name="Cichocki N."/>
            <person name="Veneault-Fourrey C."/>
            <person name="LaButti K."/>
            <person name="Lindquist E.A."/>
            <person name="Lipzen A."/>
            <person name="Lundell T."/>
            <person name="Morin E."/>
            <person name="Murat C."/>
            <person name="Riley R."/>
            <person name="Ohm R."/>
            <person name="Sun H."/>
            <person name="Tunlid A."/>
            <person name="Henrissat B."/>
            <person name="Grigoriev I.V."/>
            <person name="Hibbett D.S."/>
            <person name="Martin F."/>
        </authorList>
    </citation>
    <scope>NUCLEOTIDE SEQUENCE [LARGE SCALE GENOMIC DNA]</scope>
    <source>
        <strain evidence="4">Zn</strain>
    </source>
</reference>
<feature type="region of interest" description="Disordered" evidence="1">
    <location>
        <begin position="53"/>
        <end position="152"/>
    </location>
</feature>
<evidence type="ECO:0000259" key="2">
    <source>
        <dbReference type="Pfam" id="PF22980"/>
    </source>
</evidence>
<dbReference type="HOGENOM" id="CLU_1722905_0_0_1"/>
<evidence type="ECO:0000256" key="1">
    <source>
        <dbReference type="SAM" id="MobiDB-lite"/>
    </source>
</evidence>